<evidence type="ECO:0000313" key="2">
    <source>
        <dbReference type="Proteomes" id="UP000319342"/>
    </source>
</evidence>
<gene>
    <name evidence="1" type="ORF">Pla163_07860</name>
</gene>
<dbReference type="RefSeq" id="WP_145183829.1">
    <property type="nucleotide sequence ID" value="NZ_CP036290.1"/>
</dbReference>
<proteinExistence type="predicted"/>
<keyword evidence="2" id="KW-1185">Reference proteome</keyword>
<dbReference type="OrthoDB" id="9800461at2"/>
<name>A0A518CWU5_9BACT</name>
<evidence type="ECO:0008006" key="3">
    <source>
        <dbReference type="Google" id="ProtNLM"/>
    </source>
</evidence>
<dbReference type="Proteomes" id="UP000319342">
    <property type="component" value="Chromosome"/>
</dbReference>
<accession>A0A518CWU5</accession>
<dbReference type="EMBL" id="CP036290">
    <property type="protein sequence ID" value="QDU83685.1"/>
    <property type="molecule type" value="Genomic_DNA"/>
</dbReference>
<sequence length="267" mass="28502">MRTDSRPRVFLVHWKRAEAPERLARLEAAGFAADGGEVGTPELRALRADPPDAVVVDLSRLPSHGRDVALALRTSPKTRHVPIAFVEGAPEKVERVRRDLPDATFGTWRSIVGTLKRARAAARNAPARVAPAPANALAGYSGTPLPKKLGVKPDGLVRLVDGPQGFEAVLGDLPAGARVTRRGTKQAPTVTLWFVSTAAALAHDLERTATLAGDGFLWICWPKKASGVPSEVGDREVRAAGLAAGLVDSKVAAIDATWSGLRFTWRR</sequence>
<dbReference type="AlphaFoldDB" id="A0A518CWU5"/>
<reference evidence="1 2" key="1">
    <citation type="submission" date="2019-02" db="EMBL/GenBank/DDBJ databases">
        <title>Deep-cultivation of Planctomycetes and their phenomic and genomic characterization uncovers novel biology.</title>
        <authorList>
            <person name="Wiegand S."/>
            <person name="Jogler M."/>
            <person name="Boedeker C."/>
            <person name="Pinto D."/>
            <person name="Vollmers J."/>
            <person name="Rivas-Marin E."/>
            <person name="Kohn T."/>
            <person name="Peeters S.H."/>
            <person name="Heuer A."/>
            <person name="Rast P."/>
            <person name="Oberbeckmann S."/>
            <person name="Bunk B."/>
            <person name="Jeske O."/>
            <person name="Meyerdierks A."/>
            <person name="Storesund J.E."/>
            <person name="Kallscheuer N."/>
            <person name="Luecker S."/>
            <person name="Lage O.M."/>
            <person name="Pohl T."/>
            <person name="Merkel B.J."/>
            <person name="Hornburger P."/>
            <person name="Mueller R.-W."/>
            <person name="Bruemmer F."/>
            <person name="Labrenz M."/>
            <person name="Spormann A.M."/>
            <person name="Op den Camp H."/>
            <person name="Overmann J."/>
            <person name="Amann R."/>
            <person name="Jetten M.S.M."/>
            <person name="Mascher T."/>
            <person name="Medema M.H."/>
            <person name="Devos D.P."/>
            <person name="Kaster A.-K."/>
            <person name="Ovreas L."/>
            <person name="Rohde M."/>
            <person name="Galperin M.Y."/>
            <person name="Jogler C."/>
        </authorList>
    </citation>
    <scope>NUCLEOTIDE SEQUENCE [LARGE SCALE GENOMIC DNA]</scope>
    <source>
        <strain evidence="1 2">Pla163</strain>
    </source>
</reference>
<evidence type="ECO:0000313" key="1">
    <source>
        <dbReference type="EMBL" id="QDU83685.1"/>
    </source>
</evidence>
<protein>
    <recommendedName>
        <fullName evidence="3">DUF3052 domain-containing protein</fullName>
    </recommendedName>
</protein>
<organism evidence="1 2">
    <name type="scientific">Rohdeia mirabilis</name>
    <dbReference type="NCBI Taxonomy" id="2528008"/>
    <lineage>
        <taxon>Bacteria</taxon>
        <taxon>Pseudomonadati</taxon>
        <taxon>Planctomycetota</taxon>
        <taxon>Planctomycetia</taxon>
        <taxon>Planctomycetia incertae sedis</taxon>
        <taxon>Rohdeia</taxon>
    </lineage>
</organism>